<dbReference type="Pfam" id="PF09812">
    <property type="entry name" value="MRP-L28"/>
    <property type="match status" value="1"/>
</dbReference>
<proteinExistence type="inferred from homology"/>
<dbReference type="GO" id="GO:0003735">
    <property type="term" value="F:structural constituent of ribosome"/>
    <property type="evidence" value="ECO:0007669"/>
    <property type="project" value="InterPro"/>
</dbReference>
<dbReference type="AlphaFoldDB" id="A0A4Q0A483"/>
<evidence type="ECO:0000256" key="4">
    <source>
        <dbReference type="ARBA" id="ARBA00022980"/>
    </source>
</evidence>
<evidence type="ECO:0000256" key="5">
    <source>
        <dbReference type="ARBA" id="ARBA00023128"/>
    </source>
</evidence>
<accession>A0A4Q0A483</accession>
<dbReference type="PANTHER" id="PTHR39150:SF1">
    <property type="entry name" value="LARGE RIBOSOMAL SUBUNIT PROTEIN ML40"/>
    <property type="match status" value="1"/>
</dbReference>
<evidence type="ECO:0000256" key="1">
    <source>
        <dbReference type="ARBA" id="ARBA00004173"/>
    </source>
</evidence>
<dbReference type="GO" id="GO:0005739">
    <property type="term" value="C:mitochondrion"/>
    <property type="evidence" value="ECO:0007669"/>
    <property type="project" value="UniProtKB-SubCell"/>
</dbReference>
<evidence type="ECO:0000313" key="8">
    <source>
        <dbReference type="EMBL" id="RKP40070.1"/>
    </source>
</evidence>
<evidence type="ECO:0000256" key="6">
    <source>
        <dbReference type="ARBA" id="ARBA00023274"/>
    </source>
</evidence>
<dbReference type="STRING" id="215637.A0A4Q0A483"/>
<feature type="non-terminal residue" evidence="8">
    <location>
        <position position="1"/>
    </location>
</feature>
<dbReference type="GO" id="GO:0032543">
    <property type="term" value="P:mitochondrial translation"/>
    <property type="evidence" value="ECO:0007669"/>
    <property type="project" value="InterPro"/>
</dbReference>
<organism evidence="8 9">
    <name type="scientific">Dimargaris cristalligena</name>
    <dbReference type="NCBI Taxonomy" id="215637"/>
    <lineage>
        <taxon>Eukaryota</taxon>
        <taxon>Fungi</taxon>
        <taxon>Fungi incertae sedis</taxon>
        <taxon>Zoopagomycota</taxon>
        <taxon>Kickxellomycotina</taxon>
        <taxon>Dimargaritomycetes</taxon>
        <taxon>Dimargaritales</taxon>
        <taxon>Dimargaritaceae</taxon>
        <taxon>Dimargaris</taxon>
    </lineage>
</organism>
<dbReference type="InterPro" id="IPR019192">
    <property type="entry name" value="Ribosomal_mL40"/>
</dbReference>
<keyword evidence="4" id="KW-0689">Ribosomal protein</keyword>
<feature type="non-terminal residue" evidence="8">
    <location>
        <position position="68"/>
    </location>
</feature>
<protein>
    <recommendedName>
        <fullName evidence="7">Large ribosomal subunit protein mL40</fullName>
    </recommendedName>
</protein>
<dbReference type="EMBL" id="ML002227">
    <property type="protein sequence ID" value="RKP40070.1"/>
    <property type="molecule type" value="Genomic_DNA"/>
</dbReference>
<keyword evidence="6" id="KW-0687">Ribonucleoprotein</keyword>
<dbReference type="PANTHER" id="PTHR39150">
    <property type="entry name" value="54S RIBOSOMAL PROTEIN L28, MITOCHONDRIAL"/>
    <property type="match status" value="1"/>
</dbReference>
<evidence type="ECO:0000256" key="7">
    <source>
        <dbReference type="ARBA" id="ARBA00035192"/>
    </source>
</evidence>
<comment type="similarity">
    <text evidence="2">Belongs to the mitochondrion-specific ribosomal protein mL40 family.</text>
</comment>
<keyword evidence="3" id="KW-0809">Transit peptide</keyword>
<dbReference type="Proteomes" id="UP000268162">
    <property type="component" value="Unassembled WGS sequence"/>
</dbReference>
<gene>
    <name evidence="8" type="ORF">BJ085DRAFT_2675</name>
</gene>
<dbReference type="Gene3D" id="6.10.250.3440">
    <property type="match status" value="1"/>
</dbReference>
<dbReference type="GO" id="GO:1990904">
    <property type="term" value="C:ribonucleoprotein complex"/>
    <property type="evidence" value="ECO:0007669"/>
    <property type="project" value="UniProtKB-KW"/>
</dbReference>
<evidence type="ECO:0000256" key="2">
    <source>
        <dbReference type="ARBA" id="ARBA00009360"/>
    </source>
</evidence>
<comment type="subcellular location">
    <subcellularLocation>
        <location evidence="1">Mitochondrion</location>
    </subcellularLocation>
</comment>
<keyword evidence="5" id="KW-0496">Mitochondrion</keyword>
<dbReference type="InterPro" id="IPR042831">
    <property type="entry name" value="Ribosomal_mL40_fung"/>
</dbReference>
<evidence type="ECO:0000313" key="9">
    <source>
        <dbReference type="Proteomes" id="UP000268162"/>
    </source>
</evidence>
<reference evidence="9" key="1">
    <citation type="journal article" date="2018" name="Nat. Microbiol.">
        <title>Leveraging single-cell genomics to expand the fungal tree of life.</title>
        <authorList>
            <person name="Ahrendt S.R."/>
            <person name="Quandt C.A."/>
            <person name="Ciobanu D."/>
            <person name="Clum A."/>
            <person name="Salamov A."/>
            <person name="Andreopoulos B."/>
            <person name="Cheng J.F."/>
            <person name="Woyke T."/>
            <person name="Pelin A."/>
            <person name="Henrissat B."/>
            <person name="Reynolds N.K."/>
            <person name="Benny G.L."/>
            <person name="Smith M.E."/>
            <person name="James T.Y."/>
            <person name="Grigoriev I.V."/>
        </authorList>
    </citation>
    <scope>NUCLEOTIDE SEQUENCE [LARGE SCALE GENOMIC DNA]</scope>
    <source>
        <strain evidence="9">RSA 468</strain>
    </source>
</reference>
<keyword evidence="9" id="KW-1185">Reference proteome</keyword>
<evidence type="ECO:0000256" key="3">
    <source>
        <dbReference type="ARBA" id="ARBA00022946"/>
    </source>
</evidence>
<name>A0A4Q0A483_9FUNG</name>
<dbReference type="GO" id="GO:0005840">
    <property type="term" value="C:ribosome"/>
    <property type="evidence" value="ECO:0007669"/>
    <property type="project" value="UniProtKB-KW"/>
</dbReference>
<sequence length="68" mass="7976">ETIERAWQLYTTQQATQRDLASRAKFERIQTAFEELRQTDYRLFKGAVNKDTTLLFPRAMKAPTETPP</sequence>